<dbReference type="InterPro" id="IPR028987">
    <property type="entry name" value="ATP_synth_B-like_membr_sf"/>
</dbReference>
<evidence type="ECO:0000256" key="7">
    <source>
        <dbReference type="ARBA" id="ARBA00023065"/>
    </source>
</evidence>
<comment type="similarity">
    <text evidence="1 12 13">Belongs to the ATPase B chain family.</text>
</comment>
<keyword evidence="12" id="KW-1003">Cell membrane</keyword>
<evidence type="ECO:0000256" key="3">
    <source>
        <dbReference type="ARBA" id="ARBA00022547"/>
    </source>
</evidence>
<dbReference type="CDD" id="cd06503">
    <property type="entry name" value="ATP-synt_Fo_b"/>
    <property type="match status" value="1"/>
</dbReference>
<dbReference type="GO" id="GO:0046933">
    <property type="term" value="F:proton-transporting ATP synthase activity, rotational mechanism"/>
    <property type="evidence" value="ECO:0007669"/>
    <property type="project" value="UniProtKB-UniRule"/>
</dbReference>
<keyword evidence="5 12" id="KW-0375">Hydrogen ion transport</keyword>
<evidence type="ECO:0000256" key="14">
    <source>
        <dbReference type="SAM" id="Coils"/>
    </source>
</evidence>
<comment type="function">
    <text evidence="12">Component of the F(0) channel, it forms part of the peripheral stalk, linking F(1) to F(0).</text>
</comment>
<dbReference type="AlphaFoldDB" id="A0A2U1E2Q2"/>
<evidence type="ECO:0000256" key="12">
    <source>
        <dbReference type="HAMAP-Rule" id="MF_01398"/>
    </source>
</evidence>
<comment type="caution">
    <text evidence="15">The sequence shown here is derived from an EMBL/GenBank/DDBJ whole genome shotgun (WGS) entry which is preliminary data.</text>
</comment>
<dbReference type="GO" id="GO:0045259">
    <property type="term" value="C:proton-transporting ATP synthase complex"/>
    <property type="evidence" value="ECO:0007669"/>
    <property type="project" value="UniProtKB-KW"/>
</dbReference>
<evidence type="ECO:0000256" key="9">
    <source>
        <dbReference type="ARBA" id="ARBA00023310"/>
    </source>
</evidence>
<dbReference type="SUPFAM" id="SSF81573">
    <property type="entry name" value="F1F0 ATP synthase subunit B, membrane domain"/>
    <property type="match status" value="1"/>
</dbReference>
<accession>A0A2U1E2Q2</accession>
<dbReference type="EMBL" id="QEKV01000006">
    <property type="protein sequence ID" value="PVY94224.1"/>
    <property type="molecule type" value="Genomic_DNA"/>
</dbReference>
<keyword evidence="14" id="KW-0175">Coiled coil</keyword>
<dbReference type="HAMAP" id="MF_01398">
    <property type="entry name" value="ATP_synth_b_bprime"/>
    <property type="match status" value="1"/>
</dbReference>
<dbReference type="Pfam" id="PF00430">
    <property type="entry name" value="ATP-synt_B"/>
    <property type="match status" value="1"/>
</dbReference>
<dbReference type="InterPro" id="IPR050059">
    <property type="entry name" value="ATP_synthase_B_chain"/>
</dbReference>
<evidence type="ECO:0000256" key="10">
    <source>
        <dbReference type="ARBA" id="ARBA00025198"/>
    </source>
</evidence>
<organism evidence="15 16">
    <name type="scientific">Ezakiella coagulans</name>
    <dbReference type="NCBI Taxonomy" id="46507"/>
    <lineage>
        <taxon>Bacteria</taxon>
        <taxon>Bacillati</taxon>
        <taxon>Bacillota</taxon>
        <taxon>Tissierellia</taxon>
        <taxon>Ezakiella</taxon>
    </lineage>
</organism>
<dbReference type="Proteomes" id="UP000245793">
    <property type="component" value="Unassembled WGS sequence"/>
</dbReference>
<dbReference type="RefSeq" id="WP_034546921.1">
    <property type="nucleotide sequence ID" value="NZ_CAUPJO010000010.1"/>
</dbReference>
<evidence type="ECO:0000256" key="13">
    <source>
        <dbReference type="RuleBase" id="RU003848"/>
    </source>
</evidence>
<dbReference type="Gene3D" id="1.20.5.620">
    <property type="entry name" value="F1F0 ATP synthase subunit B, membrane domain"/>
    <property type="match status" value="1"/>
</dbReference>
<keyword evidence="2 12" id="KW-0813">Transport</keyword>
<dbReference type="GO" id="GO:0005886">
    <property type="term" value="C:plasma membrane"/>
    <property type="evidence" value="ECO:0007669"/>
    <property type="project" value="UniProtKB-SubCell"/>
</dbReference>
<feature type="transmembrane region" description="Helical" evidence="12">
    <location>
        <begin position="12"/>
        <end position="33"/>
    </location>
</feature>
<name>A0A2U1E2Q2_9FIRM</name>
<evidence type="ECO:0000256" key="4">
    <source>
        <dbReference type="ARBA" id="ARBA00022692"/>
    </source>
</evidence>
<keyword evidence="3 12" id="KW-0138">CF(0)</keyword>
<dbReference type="PANTHER" id="PTHR33445">
    <property type="entry name" value="ATP SYNTHASE SUBUNIT B', CHLOROPLASTIC"/>
    <property type="match status" value="1"/>
</dbReference>
<evidence type="ECO:0000256" key="8">
    <source>
        <dbReference type="ARBA" id="ARBA00023136"/>
    </source>
</evidence>
<keyword evidence="16" id="KW-1185">Reference proteome</keyword>
<evidence type="ECO:0000256" key="11">
    <source>
        <dbReference type="ARBA" id="ARBA00037847"/>
    </source>
</evidence>
<dbReference type="NCBIfam" id="TIGR01144">
    <property type="entry name" value="ATP_synt_b"/>
    <property type="match status" value="1"/>
</dbReference>
<sequence length="170" mass="19490">MNITVNVLPDLLNFTVSVVTTIVLYFILRHFLFKPIQELLQKRKDYIDGNLREAENNLAESNKIKDEYQKKLLSSKEEARDILKDARKNYESIVSEAKQDALSEKEKILQSAENEAKSMKQKALSSLKDEIIEIAVNAAKDLSGENVNSKKAAEFTEKRLNSLKDSKWQE</sequence>
<comment type="subunit">
    <text evidence="12">F-type ATPases have 2 components, F(1) - the catalytic core - and F(0) - the membrane proton channel. F(1) has five subunits: alpha(3), beta(3), gamma(1), delta(1), epsilon(1). F(0) has three main subunits: a(1), b(2) and c(10-14). The alpha and beta chains form an alternating ring which encloses part of the gamma chain. F(1) is attached to F(0) by a central stalk formed by the gamma and epsilon chains, while a peripheral stalk is formed by the delta and b chains.</text>
</comment>
<comment type="subcellular location">
    <subcellularLocation>
        <location evidence="12">Cell membrane</location>
        <topology evidence="12">Single-pass membrane protein</topology>
    </subcellularLocation>
    <subcellularLocation>
        <location evidence="11">Endomembrane system</location>
        <topology evidence="11">Single-pass membrane protein</topology>
    </subcellularLocation>
</comment>
<keyword evidence="9 12" id="KW-0066">ATP synthesis</keyword>
<keyword evidence="7 12" id="KW-0406">Ion transport</keyword>
<evidence type="ECO:0000313" key="15">
    <source>
        <dbReference type="EMBL" id="PVY94224.1"/>
    </source>
</evidence>
<protein>
    <recommendedName>
        <fullName evidence="12">ATP synthase subunit b</fullName>
    </recommendedName>
    <alternativeName>
        <fullName evidence="12">ATP synthase F(0) sector subunit b</fullName>
    </alternativeName>
    <alternativeName>
        <fullName evidence="12">ATPase subunit I</fullName>
    </alternativeName>
    <alternativeName>
        <fullName evidence="12">F-type ATPase subunit b</fullName>
        <shortName evidence="12">F-ATPase subunit b</shortName>
    </alternativeName>
</protein>
<comment type="function">
    <text evidence="10 12">F(1)F(0) ATP synthase produces ATP from ADP in the presence of a proton or sodium gradient. F-type ATPases consist of two structural domains, F(1) containing the extramembraneous catalytic core and F(0) containing the membrane proton channel, linked together by a central stalk and a peripheral stalk. During catalysis, ATP synthesis in the catalytic domain of F(1) is coupled via a rotary mechanism of the central stalk subunits to proton translocation.</text>
</comment>
<dbReference type="InterPro" id="IPR005864">
    <property type="entry name" value="ATP_synth_F0_bsu_bac"/>
</dbReference>
<dbReference type="GO" id="GO:0012505">
    <property type="term" value="C:endomembrane system"/>
    <property type="evidence" value="ECO:0007669"/>
    <property type="project" value="UniProtKB-SubCell"/>
</dbReference>
<gene>
    <name evidence="12" type="primary">atpF</name>
    <name evidence="15" type="ORF">C7381_10697</name>
</gene>
<feature type="coiled-coil region" evidence="14">
    <location>
        <begin position="51"/>
        <end position="129"/>
    </location>
</feature>
<keyword evidence="4 12" id="KW-0812">Transmembrane</keyword>
<keyword evidence="8 12" id="KW-0472">Membrane</keyword>
<dbReference type="InterPro" id="IPR002146">
    <property type="entry name" value="ATP_synth_b/b'su_bac/chlpt"/>
</dbReference>
<dbReference type="PANTHER" id="PTHR33445:SF2">
    <property type="entry name" value="ATP SYNTHASE SUBUNIT B', CHLOROPLASTIC"/>
    <property type="match status" value="1"/>
</dbReference>
<evidence type="ECO:0000256" key="5">
    <source>
        <dbReference type="ARBA" id="ARBA00022781"/>
    </source>
</evidence>
<reference evidence="15 16" key="1">
    <citation type="submission" date="2018-04" db="EMBL/GenBank/DDBJ databases">
        <title>Genomic Encyclopedia of Type Strains, Phase IV (KMG-IV): sequencing the most valuable type-strain genomes for metagenomic binning, comparative biology and taxonomic classification.</title>
        <authorList>
            <person name="Goeker M."/>
        </authorList>
    </citation>
    <scope>NUCLEOTIDE SEQUENCE [LARGE SCALE GENOMIC DNA]</scope>
    <source>
        <strain evidence="15 16">DSM 20705</strain>
    </source>
</reference>
<keyword evidence="6 12" id="KW-1133">Transmembrane helix</keyword>
<proteinExistence type="inferred from homology"/>
<dbReference type="GO" id="GO:0046961">
    <property type="term" value="F:proton-transporting ATPase activity, rotational mechanism"/>
    <property type="evidence" value="ECO:0007669"/>
    <property type="project" value="TreeGrafter"/>
</dbReference>
<evidence type="ECO:0000313" key="16">
    <source>
        <dbReference type="Proteomes" id="UP000245793"/>
    </source>
</evidence>
<evidence type="ECO:0000256" key="1">
    <source>
        <dbReference type="ARBA" id="ARBA00005513"/>
    </source>
</evidence>
<evidence type="ECO:0000256" key="6">
    <source>
        <dbReference type="ARBA" id="ARBA00022989"/>
    </source>
</evidence>
<evidence type="ECO:0000256" key="2">
    <source>
        <dbReference type="ARBA" id="ARBA00022448"/>
    </source>
</evidence>